<name>B7E9U4_ORYSJ</name>
<evidence type="ECO:0000256" key="1">
    <source>
        <dbReference type="SAM" id="MobiDB-lite"/>
    </source>
</evidence>
<proteinExistence type="evidence at transcript level"/>
<protein>
    <submittedName>
        <fullName evidence="2">cDNA clone:002-114-B09, full insert sequence</fullName>
    </submittedName>
</protein>
<evidence type="ECO:0000313" key="2">
    <source>
        <dbReference type="EMBL" id="BAG89141.1"/>
    </source>
</evidence>
<dbReference type="EMBL" id="AK064642">
    <property type="protein sequence ID" value="BAG89141.1"/>
    <property type="molecule type" value="mRNA"/>
</dbReference>
<accession>B7E9U4</accession>
<dbReference type="RefSeq" id="XP_015624877.1">
    <property type="nucleotide sequence ID" value="XM_015769391.3"/>
</dbReference>
<reference evidence="2" key="1">
    <citation type="journal article" date="2003" name="Science">
        <title>Collection, Mapping, and Annotation of Over 28,000 cDNA Clones from japonica Rice.</title>
        <authorList>
            <person name="Kikuchi S."/>
            <person name="Satoh K."/>
            <person name="Nagata T."/>
            <person name="Kawagashira N."/>
            <person name="Doi K."/>
            <person name="Kishimoto N."/>
            <person name="Yazaki J."/>
            <person name="Ishikawa M."/>
            <person name="Yamada H."/>
            <person name="Ooka H."/>
            <person name="Hotta I."/>
            <person name="Kojima K."/>
            <person name="Namiki T."/>
            <person name="Ohneda E."/>
            <person name="Yahagi W."/>
            <person name="Suzuki K."/>
            <person name="Li C."/>
            <person name="Ohtsuki K."/>
            <person name="Shishiki T."/>
            <person name="Otomo Y."/>
            <person name="Murakami K."/>
            <person name="Iida Y."/>
            <person name="Sugano S."/>
            <person name="Fujimura T."/>
            <person name="Suzuki Y."/>
            <person name="Tsunoda Y."/>
            <person name="Kurosaki T."/>
            <person name="Kodama T."/>
            <person name="Masuda H."/>
            <person name="Kobayashi M."/>
            <person name="Xie Q."/>
            <person name="Lu M."/>
            <person name="Narikawa R."/>
            <person name="Sugiyama A."/>
            <person name="Mizuno K."/>
            <person name="Yokomizo S."/>
            <person name="Niikura J."/>
            <person name="Ikeda R."/>
            <person name="Ishibiki J."/>
            <person name="Kawamata M."/>
            <person name="Yoshimura A."/>
            <person name="Miura J."/>
            <person name="Kusumegi T."/>
            <person name="Oka M."/>
            <person name="Ryu R."/>
            <person name="Ueda M."/>
            <person name="Matsubara K."/>
            <person name="Kawai J."/>
            <person name="Carninci P."/>
            <person name="Adachi J."/>
            <person name="Aizawa K."/>
            <person name="Arakawa T."/>
            <person name="Fukuda S."/>
            <person name="Hara A."/>
            <person name="Hashidume W."/>
            <person name="Hayatsu N."/>
            <person name="Imotani K."/>
            <person name="Ishii Y."/>
            <person name="Itoh M."/>
            <person name="Kagawa I."/>
            <person name="Kondo S."/>
            <person name="Konno H."/>
            <person name="Miyazaki A."/>
            <person name="Osato N."/>
            <person name="Ota Y."/>
            <person name="Saito R."/>
            <person name="Sasaki D."/>
            <person name="Sato K."/>
            <person name="Shibata K."/>
            <person name="Shinagawa A."/>
            <person name="Shiraki T."/>
            <person name="Yoshino M."/>
            <person name="Hayashizaki Y."/>
        </authorList>
    </citation>
    <scope>NUCLEOTIDE SEQUENCE</scope>
</reference>
<feature type="region of interest" description="Disordered" evidence="1">
    <location>
        <begin position="1"/>
        <end position="137"/>
    </location>
</feature>
<sequence length="182" mass="19200">MASSASSATSLASSITPCSPVFANRGDPSRSSSSSSTRRVTSHGCSCRPPPRPHCSASSPRTPTAPGSSATRAARDSAAPSRVPGSPRSSPSRAAAAPCCSTYAPASVSPSREAVRPENLPPPILLRHRRRHQEEVPPARYACTSWCSPATSCSWSSGSSQRGRRRLMRFRLEHGDGQQPPH</sequence>
<organism evidence="2">
    <name type="scientific">Oryza sativa subsp. japonica</name>
    <name type="common">Rice</name>
    <dbReference type="NCBI Taxonomy" id="39947"/>
    <lineage>
        <taxon>Eukaryota</taxon>
        <taxon>Viridiplantae</taxon>
        <taxon>Streptophyta</taxon>
        <taxon>Embryophyta</taxon>
        <taxon>Tracheophyta</taxon>
        <taxon>Spermatophyta</taxon>
        <taxon>Magnoliopsida</taxon>
        <taxon>Liliopsida</taxon>
        <taxon>Poales</taxon>
        <taxon>Poaceae</taxon>
        <taxon>BOP clade</taxon>
        <taxon>Oryzoideae</taxon>
        <taxon>Oryzeae</taxon>
        <taxon>Oryzinae</taxon>
        <taxon>Oryza</taxon>
        <taxon>Oryza sativa</taxon>
    </lineage>
</organism>
<feature type="compositionally biased region" description="Low complexity" evidence="1">
    <location>
        <begin position="1"/>
        <end position="14"/>
    </location>
</feature>
<dbReference type="AlphaFoldDB" id="B7E9U4"/>
<dbReference type="GeneID" id="4329157"/>
<feature type="compositionally biased region" description="Low complexity" evidence="1">
    <location>
        <begin position="68"/>
        <end position="98"/>
    </location>
</feature>
<feature type="compositionally biased region" description="Low complexity" evidence="1">
    <location>
        <begin position="29"/>
        <end position="47"/>
    </location>
</feature>
<dbReference type="KEGG" id="osa:4329157"/>